<dbReference type="AlphaFoldDB" id="V7D738"/>
<dbReference type="EMBL" id="AXUP01000462">
    <property type="protein sequence ID" value="ESW37086.1"/>
    <property type="molecule type" value="Genomic_DNA"/>
</dbReference>
<sequence>MLSPPMRLIEVAATKRGRDDAPDCKARDDHCIRRNEEGARVLLALA</sequence>
<evidence type="ECO:0000313" key="1">
    <source>
        <dbReference type="EMBL" id="ESW37086.1"/>
    </source>
</evidence>
<comment type="caution">
    <text evidence="1">The sequence shown here is derived from an EMBL/GenBank/DDBJ whole genome shotgun (WGS) entry which is preliminary data.</text>
</comment>
<gene>
    <name evidence="1" type="ORF">O164_26800</name>
</gene>
<protein>
    <submittedName>
        <fullName evidence="1">Uncharacterized protein</fullName>
    </submittedName>
</protein>
<proteinExistence type="predicted"/>
<organism evidence="1 2">
    <name type="scientific">Pseudomonas taiwanensis SJ9</name>
    <dbReference type="NCBI Taxonomy" id="1388762"/>
    <lineage>
        <taxon>Bacteria</taxon>
        <taxon>Pseudomonadati</taxon>
        <taxon>Pseudomonadota</taxon>
        <taxon>Gammaproteobacteria</taxon>
        <taxon>Pseudomonadales</taxon>
        <taxon>Pseudomonadaceae</taxon>
        <taxon>Pseudomonas</taxon>
    </lineage>
</organism>
<reference evidence="1 2" key="1">
    <citation type="submission" date="2013-10" db="EMBL/GenBank/DDBJ databases">
        <title>Whole Genome Shotgun Sequence of Pseudomonas taiwanensis SJ9.</title>
        <authorList>
            <person name="Hong S.-J."/>
            <person name="Shin J.-H."/>
        </authorList>
    </citation>
    <scope>NUCLEOTIDE SEQUENCE [LARGE SCALE GENOMIC DNA]</scope>
    <source>
        <strain evidence="1 2">SJ9</strain>
    </source>
</reference>
<name>V7D738_9PSED</name>
<evidence type="ECO:0000313" key="2">
    <source>
        <dbReference type="Proteomes" id="UP000018511"/>
    </source>
</evidence>
<accession>V7D738</accession>
<dbReference type="Proteomes" id="UP000018511">
    <property type="component" value="Unassembled WGS sequence"/>
</dbReference>